<evidence type="ECO:0000313" key="3">
    <source>
        <dbReference type="Proteomes" id="UP000187735"/>
    </source>
</evidence>
<dbReference type="STRING" id="1891926.Fuma_05456"/>
<name>A0A1P8WP10_9PLAN</name>
<protein>
    <recommendedName>
        <fullName evidence="4">Carboxypeptidase regulatory-like domain-containing protein</fullName>
    </recommendedName>
</protein>
<dbReference type="AlphaFoldDB" id="A0A1P8WP10"/>
<dbReference type="EMBL" id="CP017641">
    <property type="protein sequence ID" value="APZ95794.1"/>
    <property type="molecule type" value="Genomic_DNA"/>
</dbReference>
<sequence length="178" mass="18940" precursor="true">MRFPISWMLVFSLTASPAFTMAADAQPSGVQPTRLQLRNVELNVEGQLQGQLLTSAGVPVAASKIRVRDQRDIAKAAQELTTDDKGRFRTASLTAGTCVVEIDRVAYAVRVWPQGTAPPKSLKTVAFVRTSDGATVRGNRISDWVYSLTAVEKAALGIGVAAAIIIPIAVADDDDDAS</sequence>
<proteinExistence type="predicted"/>
<dbReference type="OrthoDB" id="284841at2"/>
<dbReference type="KEGG" id="fmr:Fuma_05456"/>
<feature type="chain" id="PRO_5012139722" description="Carboxypeptidase regulatory-like domain-containing protein" evidence="1">
    <location>
        <begin position="23"/>
        <end position="178"/>
    </location>
</feature>
<organism evidence="2 3">
    <name type="scientific">Fuerstiella marisgermanici</name>
    <dbReference type="NCBI Taxonomy" id="1891926"/>
    <lineage>
        <taxon>Bacteria</taxon>
        <taxon>Pseudomonadati</taxon>
        <taxon>Planctomycetota</taxon>
        <taxon>Planctomycetia</taxon>
        <taxon>Planctomycetales</taxon>
        <taxon>Planctomycetaceae</taxon>
        <taxon>Fuerstiella</taxon>
    </lineage>
</organism>
<feature type="signal peptide" evidence="1">
    <location>
        <begin position="1"/>
        <end position="22"/>
    </location>
</feature>
<evidence type="ECO:0000256" key="1">
    <source>
        <dbReference type="SAM" id="SignalP"/>
    </source>
</evidence>
<dbReference type="RefSeq" id="WP_145944411.1">
    <property type="nucleotide sequence ID" value="NZ_CP017641.1"/>
</dbReference>
<dbReference type="Proteomes" id="UP000187735">
    <property type="component" value="Chromosome"/>
</dbReference>
<evidence type="ECO:0008006" key="4">
    <source>
        <dbReference type="Google" id="ProtNLM"/>
    </source>
</evidence>
<keyword evidence="3" id="KW-1185">Reference proteome</keyword>
<gene>
    <name evidence="2" type="ORF">Fuma_05456</name>
</gene>
<accession>A0A1P8WP10</accession>
<evidence type="ECO:0000313" key="2">
    <source>
        <dbReference type="EMBL" id="APZ95794.1"/>
    </source>
</evidence>
<reference evidence="2 3" key="1">
    <citation type="journal article" date="2016" name="Front. Microbiol.">
        <title>Fuerstia marisgermanicae gen. nov., sp. nov., an Unusual Member of the Phylum Planctomycetes from the German Wadden Sea.</title>
        <authorList>
            <person name="Kohn T."/>
            <person name="Heuer A."/>
            <person name="Jogler M."/>
            <person name="Vollmers J."/>
            <person name="Boedeker C."/>
            <person name="Bunk B."/>
            <person name="Rast P."/>
            <person name="Borchert D."/>
            <person name="Glockner I."/>
            <person name="Freese H.M."/>
            <person name="Klenk H.P."/>
            <person name="Overmann J."/>
            <person name="Kaster A.K."/>
            <person name="Rohde M."/>
            <person name="Wiegand S."/>
            <person name="Jogler C."/>
        </authorList>
    </citation>
    <scope>NUCLEOTIDE SEQUENCE [LARGE SCALE GENOMIC DNA]</scope>
    <source>
        <strain evidence="2 3">NH11</strain>
    </source>
</reference>
<keyword evidence="1" id="KW-0732">Signal</keyword>